<name>A0A963YQH0_9PROT</name>
<keyword evidence="4" id="KW-0653">Protein transport</keyword>
<protein>
    <submittedName>
        <fullName evidence="10">Twin-arginine translocase subunit TatB</fullName>
    </submittedName>
</protein>
<evidence type="ECO:0000256" key="2">
    <source>
        <dbReference type="ARBA" id="ARBA00022448"/>
    </source>
</evidence>
<evidence type="ECO:0000256" key="3">
    <source>
        <dbReference type="ARBA" id="ARBA00022692"/>
    </source>
</evidence>
<reference evidence="10" key="1">
    <citation type="journal article" date="2021" name="Microorganisms">
        <title>Acidisoma silvae sp. nov. and Acidisomacellulosilytica sp. nov., Two Acidophilic Bacteria Isolated from Decaying Wood, Hydrolyzing Cellulose and Producing Poly-3-hydroxybutyrate.</title>
        <authorList>
            <person name="Mieszkin S."/>
            <person name="Pouder E."/>
            <person name="Uroz S."/>
            <person name="Simon-Colin C."/>
            <person name="Alain K."/>
        </authorList>
    </citation>
    <scope>NUCLEOTIDE SEQUENCE</scope>
    <source>
        <strain evidence="10">HW T2.11</strain>
    </source>
</reference>
<feature type="transmembrane region" description="Helical" evidence="9">
    <location>
        <begin position="6"/>
        <end position="23"/>
    </location>
</feature>
<sequence>MFDFLSWAHIAVIAAAALIFIGPKDMPVAIRSITGMIKKARKMAGEFQGQMDDLVKEANLHEVRDSIAELRGGLDVRKQIGKMIDPDRTIRSAFENPMTGSATGSVMTGMDRTGVEAVEVGAFPEYTIERPEDLEPAVAEAGPMRPSFVPPTIGLTGQRPAFIPPGIRR</sequence>
<comment type="subcellular location">
    <subcellularLocation>
        <location evidence="1">Membrane</location>
        <topology evidence="1">Single-pass membrane protein</topology>
    </subcellularLocation>
</comment>
<dbReference type="Pfam" id="PF02416">
    <property type="entry name" value="TatA_B_E"/>
    <property type="match status" value="1"/>
</dbReference>
<accession>A0A963YQH0</accession>
<keyword evidence="11" id="KW-1185">Reference proteome</keyword>
<dbReference type="InterPro" id="IPR003369">
    <property type="entry name" value="TatA/B/E"/>
</dbReference>
<evidence type="ECO:0000256" key="6">
    <source>
        <dbReference type="ARBA" id="ARBA00023010"/>
    </source>
</evidence>
<evidence type="ECO:0000313" key="10">
    <source>
        <dbReference type="EMBL" id="MCB8874643.1"/>
    </source>
</evidence>
<evidence type="ECO:0000256" key="9">
    <source>
        <dbReference type="SAM" id="Phobius"/>
    </source>
</evidence>
<proteinExistence type="predicted"/>
<feature type="region of interest" description="Disordered" evidence="8">
    <location>
        <begin position="148"/>
        <end position="169"/>
    </location>
</feature>
<evidence type="ECO:0000256" key="8">
    <source>
        <dbReference type="SAM" id="MobiDB-lite"/>
    </source>
</evidence>
<gene>
    <name evidence="10" type="ORF">ASILVAE211_05560</name>
</gene>
<keyword evidence="3 9" id="KW-0812">Transmembrane</keyword>
<reference evidence="10" key="2">
    <citation type="submission" date="2021-01" db="EMBL/GenBank/DDBJ databases">
        <authorList>
            <person name="Mieszkin S."/>
            <person name="Pouder E."/>
            <person name="Alain K."/>
        </authorList>
    </citation>
    <scope>NUCLEOTIDE SEQUENCE</scope>
    <source>
        <strain evidence="10">HW T2.11</strain>
    </source>
</reference>
<dbReference type="AlphaFoldDB" id="A0A963YQH0"/>
<keyword evidence="2" id="KW-0813">Transport</keyword>
<dbReference type="EMBL" id="JAESVB010000002">
    <property type="protein sequence ID" value="MCB8874643.1"/>
    <property type="molecule type" value="Genomic_DNA"/>
</dbReference>
<comment type="caution">
    <text evidence="10">The sequence shown here is derived from an EMBL/GenBank/DDBJ whole genome shotgun (WGS) entry which is preliminary data.</text>
</comment>
<keyword evidence="5 9" id="KW-1133">Transmembrane helix</keyword>
<dbReference type="RefSeq" id="WP_227320309.1">
    <property type="nucleotide sequence ID" value="NZ_JAESVB010000002.1"/>
</dbReference>
<evidence type="ECO:0000313" key="11">
    <source>
        <dbReference type="Proteomes" id="UP000708298"/>
    </source>
</evidence>
<evidence type="ECO:0000256" key="5">
    <source>
        <dbReference type="ARBA" id="ARBA00022989"/>
    </source>
</evidence>
<evidence type="ECO:0000256" key="1">
    <source>
        <dbReference type="ARBA" id="ARBA00004167"/>
    </source>
</evidence>
<evidence type="ECO:0000256" key="7">
    <source>
        <dbReference type="ARBA" id="ARBA00023136"/>
    </source>
</evidence>
<dbReference type="Proteomes" id="UP000708298">
    <property type="component" value="Unassembled WGS sequence"/>
</dbReference>
<organism evidence="10 11">
    <name type="scientific">Acidisoma silvae</name>
    <dbReference type="NCBI Taxonomy" id="2802396"/>
    <lineage>
        <taxon>Bacteria</taxon>
        <taxon>Pseudomonadati</taxon>
        <taxon>Pseudomonadota</taxon>
        <taxon>Alphaproteobacteria</taxon>
        <taxon>Acetobacterales</taxon>
        <taxon>Acidocellaceae</taxon>
        <taxon>Acidisoma</taxon>
    </lineage>
</organism>
<dbReference type="Gene3D" id="1.20.5.3310">
    <property type="match status" value="1"/>
</dbReference>
<evidence type="ECO:0000256" key="4">
    <source>
        <dbReference type="ARBA" id="ARBA00022927"/>
    </source>
</evidence>
<keyword evidence="6" id="KW-0811">Translocation</keyword>
<keyword evidence="7 9" id="KW-0472">Membrane</keyword>